<dbReference type="PANTHER" id="PTHR43612:SF3">
    <property type="entry name" value="TRIFUNCTIONAL ENZYME SUBUNIT ALPHA, MITOCHONDRIAL"/>
    <property type="match status" value="1"/>
</dbReference>
<dbReference type="Proteomes" id="UP001147830">
    <property type="component" value="Unassembled WGS sequence"/>
</dbReference>
<dbReference type="InterPro" id="IPR006108">
    <property type="entry name" value="3HC_DH_C"/>
</dbReference>
<keyword evidence="3" id="KW-0276">Fatty acid metabolism</keyword>
<dbReference type="Gene3D" id="3.90.226.10">
    <property type="entry name" value="2-enoyl-CoA Hydratase, Chain A, domain 1"/>
    <property type="match status" value="1"/>
</dbReference>
<dbReference type="AlphaFoldDB" id="A0A9X2WDA5"/>
<dbReference type="GO" id="GO:0070403">
    <property type="term" value="F:NAD+ binding"/>
    <property type="evidence" value="ECO:0007669"/>
    <property type="project" value="InterPro"/>
</dbReference>
<dbReference type="Gene3D" id="1.10.1040.50">
    <property type="match status" value="1"/>
</dbReference>
<accession>A0A9X2WDA5</accession>
<evidence type="ECO:0000256" key="4">
    <source>
        <dbReference type="ARBA" id="ARBA00022963"/>
    </source>
</evidence>
<dbReference type="Pfam" id="PF02737">
    <property type="entry name" value="3HCDH_N"/>
    <property type="match status" value="1"/>
</dbReference>
<protein>
    <submittedName>
        <fullName evidence="13">3-hydroxyacyl-CoA dehydrogenase NAD-binding domain-containing protein</fullName>
    </submittedName>
</protein>
<comment type="pathway">
    <text evidence="1">Lipid metabolism; fatty acid beta-oxidation.</text>
</comment>
<feature type="domain" description="3-hydroxyacyl-CoA dehydrogenase C-terminal" evidence="11">
    <location>
        <begin position="496"/>
        <end position="593"/>
    </location>
</feature>
<evidence type="ECO:0000256" key="10">
    <source>
        <dbReference type="ARBA" id="ARBA00049556"/>
    </source>
</evidence>
<dbReference type="Gene3D" id="3.40.50.720">
    <property type="entry name" value="NAD(P)-binding Rossmann-like Domain"/>
    <property type="match status" value="1"/>
</dbReference>
<evidence type="ECO:0000256" key="6">
    <source>
        <dbReference type="ARBA" id="ARBA00023027"/>
    </source>
</evidence>
<feature type="domain" description="3-hydroxyacyl-CoA dehydrogenase NAD binding" evidence="12">
    <location>
        <begin position="315"/>
        <end position="493"/>
    </location>
</feature>
<evidence type="ECO:0000256" key="7">
    <source>
        <dbReference type="ARBA" id="ARBA00023098"/>
    </source>
</evidence>
<dbReference type="InterPro" id="IPR001753">
    <property type="entry name" value="Enoyl-CoA_hydra/iso"/>
</dbReference>
<keyword evidence="9" id="KW-0511">Multifunctional enzyme</keyword>
<comment type="caution">
    <text evidence="13">The sequence shown here is derived from an EMBL/GenBank/DDBJ whole genome shotgun (WGS) entry which is preliminary data.</text>
</comment>
<dbReference type="SUPFAM" id="SSF48179">
    <property type="entry name" value="6-phosphogluconate dehydrogenase C-terminal domain-like"/>
    <property type="match status" value="2"/>
</dbReference>
<evidence type="ECO:0000313" key="14">
    <source>
        <dbReference type="Proteomes" id="UP001147830"/>
    </source>
</evidence>
<keyword evidence="14" id="KW-1185">Reference proteome</keyword>
<dbReference type="InterPro" id="IPR029045">
    <property type="entry name" value="ClpP/crotonase-like_dom_sf"/>
</dbReference>
<keyword evidence="6" id="KW-0520">NAD</keyword>
<dbReference type="InterPro" id="IPR050136">
    <property type="entry name" value="FA_oxidation_alpha_subunit"/>
</dbReference>
<organism evidence="13 14">
    <name type="scientific">Thalassolituus pacificus</name>
    <dbReference type="NCBI Taxonomy" id="2975440"/>
    <lineage>
        <taxon>Bacteria</taxon>
        <taxon>Pseudomonadati</taxon>
        <taxon>Pseudomonadota</taxon>
        <taxon>Gammaproteobacteria</taxon>
        <taxon>Oceanospirillales</taxon>
        <taxon>Oceanospirillaceae</taxon>
        <taxon>Thalassolituus</taxon>
    </lineage>
</organism>
<evidence type="ECO:0000256" key="2">
    <source>
        <dbReference type="ARBA" id="ARBA00007005"/>
    </source>
</evidence>
<dbReference type="EMBL" id="JAOANI010000012">
    <property type="protein sequence ID" value="MCT7358000.1"/>
    <property type="molecule type" value="Genomic_DNA"/>
</dbReference>
<proteinExistence type="inferred from homology"/>
<dbReference type="RefSeq" id="WP_260974926.1">
    <property type="nucleotide sequence ID" value="NZ_JAOANI010000012.1"/>
</dbReference>
<comment type="similarity">
    <text evidence="2">In the central section; belongs to the 3-hydroxyacyl-CoA dehydrogenase family.</text>
</comment>
<reference evidence="13" key="2">
    <citation type="submission" date="2022-08" db="EMBL/GenBank/DDBJ databases">
        <authorList>
            <person name="Dong C."/>
        </authorList>
    </citation>
    <scope>NUCLEOTIDE SEQUENCE</scope>
    <source>
        <strain evidence="13">59MF3M-4</strain>
    </source>
</reference>
<evidence type="ECO:0000259" key="11">
    <source>
        <dbReference type="Pfam" id="PF00725"/>
    </source>
</evidence>
<reference evidence="13" key="1">
    <citation type="journal article" date="2022" name="Front. Microbiol.">
        <title>Genome-based taxonomic rearrangement of Oceanobacter-related bacteria including the description of Thalassolituus hydrocarbonoclasticus sp. nov. and Thalassolituus pacificus sp. nov. and emended description of the genus Thalassolituus.</title>
        <authorList>
            <person name="Dong C."/>
            <person name="Wei L."/>
            <person name="Wang J."/>
            <person name="Lai Q."/>
            <person name="Huang Z."/>
            <person name="Shao Z."/>
        </authorList>
    </citation>
    <scope>NUCLEOTIDE SEQUENCE</scope>
    <source>
        <strain evidence="13">59MF3M-4</strain>
    </source>
</reference>
<comment type="catalytic activity">
    <reaction evidence="10">
        <text>a (3S)-3-hydroxyacyl-CoA + NAD(+) = a 3-oxoacyl-CoA + NADH + H(+)</text>
        <dbReference type="Rhea" id="RHEA:22432"/>
        <dbReference type="ChEBI" id="CHEBI:15378"/>
        <dbReference type="ChEBI" id="CHEBI:57318"/>
        <dbReference type="ChEBI" id="CHEBI:57540"/>
        <dbReference type="ChEBI" id="CHEBI:57945"/>
        <dbReference type="ChEBI" id="CHEBI:90726"/>
        <dbReference type="EC" id="1.1.1.35"/>
    </reaction>
</comment>
<name>A0A9X2WDA5_9GAMM</name>
<dbReference type="GO" id="GO:0016509">
    <property type="term" value="F:long-chain (3S)-3-hydroxyacyl-CoA dehydrogenase (NAD+) activity"/>
    <property type="evidence" value="ECO:0007669"/>
    <property type="project" value="TreeGrafter"/>
</dbReference>
<dbReference type="GO" id="GO:0004300">
    <property type="term" value="F:enoyl-CoA hydratase activity"/>
    <property type="evidence" value="ECO:0007669"/>
    <property type="project" value="TreeGrafter"/>
</dbReference>
<evidence type="ECO:0000259" key="12">
    <source>
        <dbReference type="Pfam" id="PF02737"/>
    </source>
</evidence>
<dbReference type="InterPro" id="IPR008927">
    <property type="entry name" value="6-PGluconate_DH-like_C_sf"/>
</dbReference>
<keyword evidence="5" id="KW-0560">Oxidoreductase</keyword>
<keyword evidence="4" id="KW-0442">Lipid degradation</keyword>
<keyword evidence="8" id="KW-0456">Lyase</keyword>
<keyword evidence="7" id="KW-0443">Lipid metabolism</keyword>
<evidence type="ECO:0000256" key="1">
    <source>
        <dbReference type="ARBA" id="ARBA00005005"/>
    </source>
</evidence>
<dbReference type="CDD" id="cd06558">
    <property type="entry name" value="crotonase-like"/>
    <property type="match status" value="1"/>
</dbReference>
<dbReference type="Pfam" id="PF00378">
    <property type="entry name" value="ECH_1"/>
    <property type="match status" value="1"/>
</dbReference>
<evidence type="ECO:0000256" key="9">
    <source>
        <dbReference type="ARBA" id="ARBA00023268"/>
    </source>
</evidence>
<dbReference type="Pfam" id="PF00725">
    <property type="entry name" value="3HCDH"/>
    <property type="match status" value="1"/>
</dbReference>
<evidence type="ECO:0000256" key="5">
    <source>
        <dbReference type="ARBA" id="ARBA00023002"/>
    </source>
</evidence>
<dbReference type="GO" id="GO:0006635">
    <property type="term" value="P:fatty acid beta-oxidation"/>
    <property type="evidence" value="ECO:0007669"/>
    <property type="project" value="UniProtKB-ARBA"/>
</dbReference>
<gene>
    <name evidence="13" type="ORF">NYR02_03055</name>
</gene>
<dbReference type="SUPFAM" id="SSF52096">
    <property type="entry name" value="ClpP/crotonase"/>
    <property type="match status" value="1"/>
</dbReference>
<sequence length="713" mass="76996">MTTFTHEIDAQGIAVLTWDDQNGPVNSLAQSAVIALNEALEALLANDAVKGIVLTSGKSDFVVGANLKEIQTMPQNAETIIGFVRSLHQIMRRMEQGGKPIVAALNGTALGGGMEIALACHHRIAADNPKAVFGFPEVNLGLLPGGGGTQRLARMLGIQAAMPWLLQATQAKAKEAKAAGLINEVVAADELIAAAKQWLLDNPKACVQPWDEKKFKLPGGEVQSAKVAQVFMGAEAMLRKKTMGNYLAPQRILQALFEGCQLPIDQALDVEARYFTELLLSDQAKAMIRTFFVALQDANKLKNRPKGVEKKQFKKVGILGAGMMGAGIAYSSAMSGMEVVLLDTAQESADKGKSYSEGLLKKRVSRGKMAQEKADATLARILATTDYNDLKGCDLVIEAVFEDRTIKADVTAKAEAVLGDDAIFASNTSTLPITGLAEASKRPEQFIGLHFFSPVDKMPLVEIIMGEKTSQHTLAWALDYVQQLKKTPITVNDSRGFYTSRVFKTYVLEGMALLKEGVSPALIENVGKLAGMPVGPLALSDEVTLELMDRIGRQTQKDLGDAYVSHPADEVVQYMVHEAKRIGKKAGVGFYDYPADPQGKKSLWSGLAERFPLAAEQPSVEYVKQRLLYAQAVETLHCVAEGVITRAHEVDIGSIFGWGFAPQTGGVISFVETMEGIDTFIANADQLAANVGDRYKIPGMLREMAAEGKSFYA</sequence>
<dbReference type="PANTHER" id="PTHR43612">
    <property type="entry name" value="TRIFUNCTIONAL ENZYME SUBUNIT ALPHA"/>
    <property type="match status" value="1"/>
</dbReference>
<evidence type="ECO:0000256" key="3">
    <source>
        <dbReference type="ARBA" id="ARBA00022832"/>
    </source>
</evidence>
<dbReference type="FunFam" id="3.40.50.720:FF:000009">
    <property type="entry name" value="Fatty oxidation complex, alpha subunit"/>
    <property type="match status" value="1"/>
</dbReference>
<dbReference type="InterPro" id="IPR006176">
    <property type="entry name" value="3-OHacyl-CoA_DH_NAD-bd"/>
</dbReference>
<dbReference type="InterPro" id="IPR036291">
    <property type="entry name" value="NAD(P)-bd_dom_sf"/>
</dbReference>
<evidence type="ECO:0000256" key="8">
    <source>
        <dbReference type="ARBA" id="ARBA00023239"/>
    </source>
</evidence>
<dbReference type="SUPFAM" id="SSF51735">
    <property type="entry name" value="NAD(P)-binding Rossmann-fold domains"/>
    <property type="match status" value="1"/>
</dbReference>
<evidence type="ECO:0000313" key="13">
    <source>
        <dbReference type="EMBL" id="MCT7358000.1"/>
    </source>
</evidence>